<feature type="binding site" evidence="7">
    <location>
        <position position="182"/>
    </location>
    <ligand>
        <name>NADP(+)</name>
        <dbReference type="ChEBI" id="CHEBI:58349"/>
    </ligand>
</feature>
<name>A0A0G0HI34_9BACT</name>
<comment type="caution">
    <text evidence="7">Lacks conserved residue(s) required for the propagation of feature annotation.</text>
</comment>
<comment type="pathway">
    <text evidence="1 7">Carbohydrate degradation; pentose phosphate pathway; D-ribulose 5-phosphate from D-glucose 6-phosphate (oxidative stage): step 1/3.</text>
</comment>
<feature type="binding site" evidence="7">
    <location>
        <position position="364"/>
    </location>
    <ligand>
        <name>substrate</name>
    </ligand>
</feature>
<evidence type="ECO:0000256" key="3">
    <source>
        <dbReference type="ARBA" id="ARBA00022526"/>
    </source>
</evidence>
<dbReference type="InterPro" id="IPR001282">
    <property type="entry name" value="G6P_DH"/>
</dbReference>
<dbReference type="PANTHER" id="PTHR23429:SF0">
    <property type="entry name" value="GLUCOSE-6-PHOSPHATE 1-DEHYDROGENASE"/>
    <property type="match status" value="1"/>
</dbReference>
<evidence type="ECO:0000256" key="7">
    <source>
        <dbReference type="HAMAP-Rule" id="MF_00966"/>
    </source>
</evidence>
<dbReference type="HAMAP" id="MF_00966">
    <property type="entry name" value="G6PD"/>
    <property type="match status" value="1"/>
</dbReference>
<evidence type="ECO:0000313" key="10">
    <source>
        <dbReference type="EMBL" id="KKQ38180.1"/>
    </source>
</evidence>
<dbReference type="NCBIfam" id="TIGR00871">
    <property type="entry name" value="zwf"/>
    <property type="match status" value="1"/>
</dbReference>
<feature type="active site" description="Proton acceptor" evidence="7">
    <location>
        <position position="274"/>
    </location>
</feature>
<dbReference type="GO" id="GO:0006006">
    <property type="term" value="P:glucose metabolic process"/>
    <property type="evidence" value="ECO:0007669"/>
    <property type="project" value="UniProtKB-KW"/>
</dbReference>
<dbReference type="PRINTS" id="PR00079">
    <property type="entry name" value="G6PDHDRGNASE"/>
</dbReference>
<evidence type="ECO:0000256" key="2">
    <source>
        <dbReference type="ARBA" id="ARBA00009975"/>
    </source>
</evidence>
<feature type="binding site" evidence="7">
    <location>
        <begin position="115"/>
        <end position="116"/>
    </location>
    <ligand>
        <name>NADP(+)</name>
        <dbReference type="ChEBI" id="CHEBI:58349"/>
    </ligand>
</feature>
<comment type="function">
    <text evidence="7">Catalyzes the oxidation of glucose 6-phosphate to 6-phosphogluconolactone.</text>
</comment>
<dbReference type="GO" id="GO:0009051">
    <property type="term" value="P:pentose-phosphate shunt, oxidative branch"/>
    <property type="evidence" value="ECO:0007669"/>
    <property type="project" value="TreeGrafter"/>
</dbReference>
<feature type="binding site" evidence="7">
    <location>
        <position position="216"/>
    </location>
    <ligand>
        <name>substrate</name>
    </ligand>
</feature>
<dbReference type="InterPro" id="IPR022675">
    <property type="entry name" value="G6P_DH_C"/>
</dbReference>
<dbReference type="PANTHER" id="PTHR23429">
    <property type="entry name" value="GLUCOSE-6-PHOSPHATE 1-DEHYDROGENASE G6PD"/>
    <property type="match status" value="1"/>
</dbReference>
<organism evidence="10 11">
    <name type="scientific">Candidatus Roizmanbacteria bacterium GW2011_GWA2_37_7</name>
    <dbReference type="NCBI Taxonomy" id="1618481"/>
    <lineage>
        <taxon>Bacteria</taxon>
        <taxon>Candidatus Roizmaniibacteriota</taxon>
    </lineage>
</organism>
<dbReference type="Pfam" id="PF02781">
    <property type="entry name" value="G6PD_C"/>
    <property type="match status" value="1"/>
</dbReference>
<evidence type="ECO:0000256" key="4">
    <source>
        <dbReference type="ARBA" id="ARBA00022857"/>
    </source>
</evidence>
<dbReference type="Gene3D" id="3.40.50.720">
    <property type="entry name" value="NAD(P)-binding Rossmann-like Domain"/>
    <property type="match status" value="1"/>
</dbReference>
<keyword evidence="6 7" id="KW-0119">Carbohydrate metabolism</keyword>
<dbReference type="Gene3D" id="3.30.360.10">
    <property type="entry name" value="Dihydrodipicolinate Reductase, domain 2"/>
    <property type="match status" value="1"/>
</dbReference>
<evidence type="ECO:0000256" key="5">
    <source>
        <dbReference type="ARBA" id="ARBA00023002"/>
    </source>
</evidence>
<gene>
    <name evidence="7" type="primary">zwf</name>
    <name evidence="10" type="ORF">US54_C0016G0021</name>
</gene>
<proteinExistence type="inferred from homology"/>
<reference evidence="10 11" key="1">
    <citation type="journal article" date="2015" name="Nature">
        <title>rRNA introns, odd ribosomes, and small enigmatic genomes across a large radiation of phyla.</title>
        <authorList>
            <person name="Brown C.T."/>
            <person name="Hug L.A."/>
            <person name="Thomas B.C."/>
            <person name="Sharon I."/>
            <person name="Castelle C.J."/>
            <person name="Singh A."/>
            <person name="Wilkins M.J."/>
            <person name="Williams K.H."/>
            <person name="Banfield J.F."/>
        </authorList>
    </citation>
    <scope>NUCLEOTIDE SEQUENCE [LARGE SCALE GENOMIC DNA]</scope>
</reference>
<keyword evidence="4 7" id="KW-0521">NADP</keyword>
<evidence type="ECO:0000313" key="11">
    <source>
        <dbReference type="Proteomes" id="UP000034471"/>
    </source>
</evidence>
<dbReference type="STRING" id="1618481.US54_C0016G0021"/>
<evidence type="ECO:0000256" key="6">
    <source>
        <dbReference type="ARBA" id="ARBA00023277"/>
    </source>
</evidence>
<dbReference type="Pfam" id="PF00479">
    <property type="entry name" value="G6PD_N"/>
    <property type="match status" value="1"/>
</dbReference>
<dbReference type="PIRSF" id="PIRSF000110">
    <property type="entry name" value="G6PD"/>
    <property type="match status" value="1"/>
</dbReference>
<dbReference type="EC" id="1.1.1.49" evidence="7"/>
<sequence>MEREDGISHIFIDLFMRYNLCMHDFSHSSKFELPTIFVILGVTGDLVKKKILKALYHLYRKKRLPERFRVYGFSRRDYDDVKLRSYLRDIMLDNDYQDPELFDEFLASFYYVQGDFHIRTAYKNLAKTLGRIDGEWSICSNKLFYLAVPPASYSDIVTNLHESGLTKPCSPQEGWTRVILEKPFGTDLQTARDLDQQLGQLFQEEQIYRVDHYLGKETVKNILVFRFSNLFLTPSWNKNYIEKIEIRLLEKIGVEGRGEFYDKIGALRDVGQNHMLQLLGLFIMDQPYKFIPEDIKNKRSEALASLHVMSEQEVIKQTMRGQYEGYTKEEGVDPQSKTETYFHITARSELPDFVGVPLILESGKTQKCEKIEVEVTFKETPLCLYDIEGDQKNTFHYHIKPDEKISMKFFAKKPGFDTEIAEHELGFDYRKAYEKNLFIDDYESLLFDIIKGDQTLFVSTEEILNEWRFIEPIVQTWREMDKPKLKIYEKGKNART</sequence>
<dbReference type="GO" id="GO:0004345">
    <property type="term" value="F:glucose-6-phosphate dehydrogenase activity"/>
    <property type="evidence" value="ECO:0007669"/>
    <property type="project" value="UniProtKB-UniRule"/>
</dbReference>
<comment type="catalytic activity">
    <reaction evidence="7">
        <text>D-glucose 6-phosphate + NADP(+) = 6-phospho-D-glucono-1,5-lactone + NADPH + H(+)</text>
        <dbReference type="Rhea" id="RHEA:15841"/>
        <dbReference type="ChEBI" id="CHEBI:15378"/>
        <dbReference type="ChEBI" id="CHEBI:57783"/>
        <dbReference type="ChEBI" id="CHEBI:57955"/>
        <dbReference type="ChEBI" id="CHEBI:58349"/>
        <dbReference type="ChEBI" id="CHEBI:61548"/>
        <dbReference type="EC" id="1.1.1.49"/>
    </reaction>
</comment>
<dbReference type="InterPro" id="IPR019796">
    <property type="entry name" value="G6P_DH_AS"/>
</dbReference>
<feature type="domain" description="Glucose-6-phosphate dehydrogenase C-terminal" evidence="9">
    <location>
        <begin position="223"/>
        <end position="492"/>
    </location>
</feature>
<dbReference type="AlphaFoldDB" id="A0A0G0HI34"/>
<accession>A0A0G0HI34</accession>
<dbReference type="GO" id="GO:0005829">
    <property type="term" value="C:cytosol"/>
    <property type="evidence" value="ECO:0007669"/>
    <property type="project" value="TreeGrafter"/>
</dbReference>
<dbReference type="GO" id="GO:0050661">
    <property type="term" value="F:NADP binding"/>
    <property type="evidence" value="ECO:0007669"/>
    <property type="project" value="UniProtKB-UniRule"/>
</dbReference>
<dbReference type="Proteomes" id="UP000034471">
    <property type="component" value="Unassembled WGS sequence"/>
</dbReference>
<feature type="binding site" evidence="7">
    <location>
        <position position="212"/>
    </location>
    <ligand>
        <name>substrate</name>
    </ligand>
</feature>
<dbReference type="SUPFAM" id="SSF51735">
    <property type="entry name" value="NAD(P)-binding Rossmann-fold domains"/>
    <property type="match status" value="1"/>
</dbReference>
<dbReference type="SUPFAM" id="SSF55347">
    <property type="entry name" value="Glyceraldehyde-3-phosphate dehydrogenase-like, C-terminal domain"/>
    <property type="match status" value="1"/>
</dbReference>
<feature type="binding site" evidence="7">
    <location>
        <position position="250"/>
    </location>
    <ligand>
        <name>substrate</name>
    </ligand>
</feature>
<dbReference type="PATRIC" id="fig|1618481.3.peg.441"/>
<keyword evidence="3 7" id="KW-0313">Glucose metabolism</keyword>
<evidence type="ECO:0000259" key="9">
    <source>
        <dbReference type="Pfam" id="PF02781"/>
    </source>
</evidence>
<dbReference type="InterPro" id="IPR036291">
    <property type="entry name" value="NAD(P)-bd_dom_sf"/>
</dbReference>
<dbReference type="PROSITE" id="PS00069">
    <property type="entry name" value="G6P_DEHYDROGENASE"/>
    <property type="match status" value="1"/>
</dbReference>
<evidence type="ECO:0000259" key="8">
    <source>
        <dbReference type="Pfam" id="PF00479"/>
    </source>
</evidence>
<dbReference type="EMBL" id="LBTJ01000016">
    <property type="protein sequence ID" value="KKQ38180.1"/>
    <property type="molecule type" value="Genomic_DNA"/>
</dbReference>
<protein>
    <recommendedName>
        <fullName evidence="7">Glucose-6-phosphate 1-dehydrogenase</fullName>
        <shortName evidence="7">G6PD</shortName>
        <ecNumber evidence="7">1.1.1.49</ecNumber>
    </recommendedName>
</protein>
<comment type="similarity">
    <text evidence="2 7">Belongs to the glucose-6-phosphate dehydrogenase family.</text>
</comment>
<feature type="domain" description="Glucose-6-phosphate dehydrogenase NAD-binding" evidence="8">
    <location>
        <begin position="38"/>
        <end position="221"/>
    </location>
</feature>
<dbReference type="InterPro" id="IPR022674">
    <property type="entry name" value="G6P_DH_NAD-bd"/>
</dbReference>
<comment type="caution">
    <text evidence="10">The sequence shown here is derived from an EMBL/GenBank/DDBJ whole genome shotgun (WGS) entry which is preliminary data.</text>
</comment>
<feature type="binding site" evidence="7">
    <location>
        <position position="75"/>
    </location>
    <ligand>
        <name>NADP(+)</name>
        <dbReference type="ChEBI" id="CHEBI:58349"/>
    </ligand>
</feature>
<dbReference type="UniPathway" id="UPA00115">
    <property type="reaction ID" value="UER00408"/>
</dbReference>
<keyword evidence="5 7" id="KW-0560">Oxidoreductase</keyword>
<feature type="binding site" evidence="7">
    <location>
        <position position="269"/>
    </location>
    <ligand>
        <name>substrate</name>
    </ligand>
</feature>
<evidence type="ECO:0000256" key="1">
    <source>
        <dbReference type="ARBA" id="ARBA00004937"/>
    </source>
</evidence>